<organism evidence="3 4">
    <name type="scientific">Clostridium neuense</name>
    <dbReference type="NCBI Taxonomy" id="1728934"/>
    <lineage>
        <taxon>Bacteria</taxon>
        <taxon>Bacillati</taxon>
        <taxon>Bacillota</taxon>
        <taxon>Clostridia</taxon>
        <taxon>Eubacteriales</taxon>
        <taxon>Clostridiaceae</taxon>
        <taxon>Clostridium</taxon>
    </lineage>
</organism>
<keyword evidence="1" id="KW-0175">Coiled coil</keyword>
<dbReference type="RefSeq" id="WP_406787819.1">
    <property type="nucleotide sequence ID" value="NZ_JBJIAA010000009.1"/>
</dbReference>
<dbReference type="Gene3D" id="1.10.287.1490">
    <property type="match status" value="1"/>
</dbReference>
<feature type="domain" description="C4-type zinc ribbon" evidence="2">
    <location>
        <begin position="200"/>
        <end position="232"/>
    </location>
</feature>
<proteinExistence type="predicted"/>
<protein>
    <submittedName>
        <fullName evidence="3">Zinc ribbon domain-containing protein</fullName>
    </submittedName>
</protein>
<evidence type="ECO:0000313" key="4">
    <source>
        <dbReference type="Proteomes" id="UP001623592"/>
    </source>
</evidence>
<name>A0ABW8TF77_9CLOT</name>
<reference evidence="3 4" key="1">
    <citation type="submission" date="2024-11" db="EMBL/GenBank/DDBJ databases">
        <authorList>
            <person name="Heng Y.C."/>
            <person name="Lim A.C.H."/>
            <person name="Lee J.K.Y."/>
            <person name="Kittelmann S."/>
        </authorList>
    </citation>
    <scope>NUCLEOTIDE SEQUENCE [LARGE SCALE GENOMIC DNA]</scope>
    <source>
        <strain evidence="3 4">WILCCON 0114</strain>
    </source>
</reference>
<comment type="caution">
    <text evidence="3">The sequence shown here is derived from an EMBL/GenBank/DDBJ whole genome shotgun (WGS) entry which is preliminary data.</text>
</comment>
<feature type="coiled-coil region" evidence="1">
    <location>
        <begin position="33"/>
        <end position="173"/>
    </location>
</feature>
<dbReference type="Pfam" id="PF02591">
    <property type="entry name" value="Zn_ribbon_9"/>
    <property type="match status" value="1"/>
</dbReference>
<dbReference type="EMBL" id="JBJIAA010000009">
    <property type="protein sequence ID" value="MFL0251163.1"/>
    <property type="molecule type" value="Genomic_DNA"/>
</dbReference>
<dbReference type="InterPro" id="IPR003743">
    <property type="entry name" value="Zf-RING_7"/>
</dbReference>
<evidence type="ECO:0000256" key="1">
    <source>
        <dbReference type="SAM" id="Coils"/>
    </source>
</evidence>
<accession>A0ABW8TF77</accession>
<keyword evidence="4" id="KW-1185">Reference proteome</keyword>
<sequence>MQNMELAYSLQHNLDLIKKNKKVLKDGSHIYFLKKLKKEFDDKKKEYISKKETRKDIKKSYEEISEKIKNCKKDIDEKEFKLYNKVGSDLNAIDKLEKSIEKSKQELKRLEDDAVEFLEQEEKINLDIENLRMELINVKNNFYDYKDKSSKKIDEADSNIKLFQKEIENVKKNIPQYILDEIDKILKYNDCAVAKLVGSVCDGCKMKVSAMTIDSIHRGVEIVHCDNCGRILYYDGKSTGEKSKKSKLKK</sequence>
<evidence type="ECO:0000259" key="2">
    <source>
        <dbReference type="Pfam" id="PF02591"/>
    </source>
</evidence>
<gene>
    <name evidence="3" type="ORF">ACJDT4_12075</name>
</gene>
<evidence type="ECO:0000313" key="3">
    <source>
        <dbReference type="EMBL" id="MFL0251163.1"/>
    </source>
</evidence>
<dbReference type="Proteomes" id="UP001623592">
    <property type="component" value="Unassembled WGS sequence"/>
</dbReference>